<dbReference type="PANTHER" id="PTHR33571">
    <property type="entry name" value="SSL8005 PROTEIN"/>
    <property type="match status" value="1"/>
</dbReference>
<evidence type="ECO:0000313" key="11">
    <source>
        <dbReference type="EMBL" id="BAI80035.1"/>
    </source>
</evidence>
<evidence type="ECO:0000313" key="12">
    <source>
        <dbReference type="Proteomes" id="UP000001520"/>
    </source>
</evidence>
<dbReference type="AlphaFoldDB" id="D3PBR2"/>
<dbReference type="Proteomes" id="UP000001520">
    <property type="component" value="Chromosome"/>
</dbReference>
<keyword evidence="8" id="KW-0460">Magnesium</keyword>
<proteinExistence type="inferred from homology"/>
<dbReference type="InterPro" id="IPR002934">
    <property type="entry name" value="Polymerase_NTP_transf_dom"/>
</dbReference>
<evidence type="ECO:0000256" key="7">
    <source>
        <dbReference type="ARBA" id="ARBA00022840"/>
    </source>
</evidence>
<dbReference type="GO" id="GO:0016779">
    <property type="term" value="F:nucleotidyltransferase activity"/>
    <property type="evidence" value="ECO:0007669"/>
    <property type="project" value="UniProtKB-KW"/>
</dbReference>
<keyword evidence="5" id="KW-0479">Metal-binding</keyword>
<dbReference type="GO" id="GO:0046872">
    <property type="term" value="F:metal ion binding"/>
    <property type="evidence" value="ECO:0007669"/>
    <property type="project" value="UniProtKB-KW"/>
</dbReference>
<evidence type="ECO:0000256" key="3">
    <source>
        <dbReference type="ARBA" id="ARBA00022679"/>
    </source>
</evidence>
<dbReference type="PANTHER" id="PTHR33571:SF14">
    <property type="entry name" value="PROTEIN ADENYLYLTRANSFERASE MJ0435-RELATED"/>
    <property type="match status" value="1"/>
</dbReference>
<evidence type="ECO:0000259" key="10">
    <source>
        <dbReference type="Pfam" id="PF01909"/>
    </source>
</evidence>
<evidence type="ECO:0000256" key="9">
    <source>
        <dbReference type="ARBA" id="ARBA00038276"/>
    </source>
</evidence>
<evidence type="ECO:0000256" key="5">
    <source>
        <dbReference type="ARBA" id="ARBA00022723"/>
    </source>
</evidence>
<dbReference type="eggNOG" id="COG1669">
    <property type="taxonomic scope" value="Bacteria"/>
</dbReference>
<accession>D3PBR2</accession>
<evidence type="ECO:0000256" key="2">
    <source>
        <dbReference type="ARBA" id="ARBA00022649"/>
    </source>
</evidence>
<organism evidence="11 12">
    <name type="scientific">Deferribacter desulfuricans (strain DSM 14783 / JCM 11476 / NBRC 101012 / SSM1)</name>
    <dbReference type="NCBI Taxonomy" id="639282"/>
    <lineage>
        <taxon>Bacteria</taxon>
        <taxon>Pseudomonadati</taxon>
        <taxon>Deferribacterota</taxon>
        <taxon>Deferribacteres</taxon>
        <taxon>Deferribacterales</taxon>
        <taxon>Deferribacteraceae</taxon>
        <taxon>Deferribacter</taxon>
    </lineage>
</organism>
<sequence length="118" mass="14228">MKTLEDIKQLLKKHKKEIKERFGVKNLYIFGSYVRGEQTPDSDIDILVEFEKGKKTFYKLYGIEILFGRIVWKESRFSNKRSCKKRIEKIYIWRGNKCLNENINFFLKRNLINESISL</sequence>
<dbReference type="SUPFAM" id="SSF81301">
    <property type="entry name" value="Nucleotidyltransferase"/>
    <property type="match status" value="1"/>
</dbReference>
<comment type="cofactor">
    <cofactor evidence="1">
        <name>Mg(2+)</name>
        <dbReference type="ChEBI" id="CHEBI:18420"/>
    </cofactor>
</comment>
<keyword evidence="2" id="KW-1277">Toxin-antitoxin system</keyword>
<dbReference type="Gene3D" id="3.30.460.10">
    <property type="entry name" value="Beta Polymerase, domain 2"/>
    <property type="match status" value="1"/>
</dbReference>
<evidence type="ECO:0000256" key="6">
    <source>
        <dbReference type="ARBA" id="ARBA00022741"/>
    </source>
</evidence>
<evidence type="ECO:0000256" key="1">
    <source>
        <dbReference type="ARBA" id="ARBA00001946"/>
    </source>
</evidence>
<dbReference type="InterPro" id="IPR052038">
    <property type="entry name" value="Type-VII_TA_antitoxin"/>
</dbReference>
<keyword evidence="7" id="KW-0067">ATP-binding</keyword>
<reference evidence="11 12" key="1">
    <citation type="journal article" date="2010" name="DNA Res.">
        <title>Bacterial lifestyle in a deep-sea hydrothermal vent chimney revealed by the genome sequence of the thermophilic bacterium Deferribacter desulfuricans SSM1.</title>
        <authorList>
            <person name="Takaki Y."/>
            <person name="Shimamura S."/>
            <person name="Nakagawa S."/>
            <person name="Fukuhara Y."/>
            <person name="Horikawa H."/>
            <person name="Ankai A."/>
            <person name="Harada T."/>
            <person name="Hosoyama A."/>
            <person name="Oguchi A."/>
            <person name="Fukui S."/>
            <person name="Fujita N."/>
            <person name="Takami H."/>
            <person name="Takai K."/>
        </authorList>
    </citation>
    <scope>NUCLEOTIDE SEQUENCE [LARGE SCALE GENOMIC DNA]</scope>
    <source>
        <strain evidence="12">DSM 14783 / JCM 11476 / NBRC 101012 / SSM1</strain>
    </source>
</reference>
<evidence type="ECO:0000256" key="4">
    <source>
        <dbReference type="ARBA" id="ARBA00022695"/>
    </source>
</evidence>
<gene>
    <name evidence="11" type="ordered locus">DEFDS_0551</name>
</gene>
<name>D3PBR2_DEFDS</name>
<dbReference type="EMBL" id="AP011529">
    <property type="protein sequence ID" value="BAI80035.1"/>
    <property type="molecule type" value="Genomic_DNA"/>
</dbReference>
<keyword evidence="4" id="KW-0548">Nucleotidyltransferase</keyword>
<dbReference type="InterPro" id="IPR043519">
    <property type="entry name" value="NT_sf"/>
</dbReference>
<dbReference type="HOGENOM" id="CLU_130257_10_0_0"/>
<keyword evidence="12" id="KW-1185">Reference proteome</keyword>
<dbReference type="CDD" id="cd05403">
    <property type="entry name" value="NT_KNTase_like"/>
    <property type="match status" value="1"/>
</dbReference>
<dbReference type="STRING" id="639282.DEFDS_0551"/>
<feature type="domain" description="Polymerase nucleotidyl transferase" evidence="10">
    <location>
        <begin position="11"/>
        <end position="64"/>
    </location>
</feature>
<protein>
    <recommendedName>
        <fullName evidence="10">Polymerase nucleotidyl transferase domain-containing protein</fullName>
    </recommendedName>
</protein>
<keyword evidence="3" id="KW-0808">Transferase</keyword>
<comment type="similarity">
    <text evidence="9">Belongs to the MntA antitoxin family.</text>
</comment>
<keyword evidence="6" id="KW-0547">Nucleotide-binding</keyword>
<dbReference type="GO" id="GO:0005524">
    <property type="term" value="F:ATP binding"/>
    <property type="evidence" value="ECO:0007669"/>
    <property type="project" value="UniProtKB-KW"/>
</dbReference>
<evidence type="ECO:0000256" key="8">
    <source>
        <dbReference type="ARBA" id="ARBA00022842"/>
    </source>
</evidence>
<dbReference type="KEGG" id="ddf:DEFDS_0551"/>
<dbReference type="Pfam" id="PF01909">
    <property type="entry name" value="NTP_transf_2"/>
    <property type="match status" value="1"/>
</dbReference>